<feature type="chain" id="PRO_5015117711" evidence="7">
    <location>
        <begin position="24"/>
        <end position="537"/>
    </location>
</feature>
<evidence type="ECO:0000256" key="3">
    <source>
        <dbReference type="ARBA" id="ARBA00010400"/>
    </source>
</evidence>
<feature type="domain" description="RxLR effector PexRD54 WY" evidence="8">
    <location>
        <begin position="259"/>
        <end position="300"/>
    </location>
</feature>
<comment type="similarity">
    <text evidence="3">Belongs to the RxLR effector family.</text>
</comment>
<feature type="signal peptide" evidence="7">
    <location>
        <begin position="1"/>
        <end position="23"/>
    </location>
</feature>
<evidence type="ECO:0000256" key="1">
    <source>
        <dbReference type="ARBA" id="ARBA00004340"/>
    </source>
</evidence>
<dbReference type="GO" id="GO:0043657">
    <property type="term" value="C:host cell"/>
    <property type="evidence" value="ECO:0007669"/>
    <property type="project" value="UniProtKB-SubCell"/>
</dbReference>
<evidence type="ECO:0000259" key="8">
    <source>
        <dbReference type="Pfam" id="PF22748"/>
    </source>
</evidence>
<evidence type="ECO:0000256" key="4">
    <source>
        <dbReference type="ARBA" id="ARBA00022525"/>
    </source>
</evidence>
<dbReference type="Proteomes" id="UP000237271">
    <property type="component" value="Unassembled WGS sequence"/>
</dbReference>
<evidence type="ECO:0000313" key="9">
    <source>
        <dbReference type="EMBL" id="POM78959.1"/>
    </source>
</evidence>
<dbReference type="OrthoDB" id="90111at2759"/>
<sequence>MTLRFISLLVIAILLAIVSITLAASDSIMTFSEFPKVFRSGSGEMNAGPSSRYLRTQASNSEERVGPVSRVEKLKSLVTPSTASEKTLQRWVEKEKSADTVFVRLGLKTTDKLFESKQFPVWVQYVDKYGSAMKKLTSYYGDQALFQMIIAAQKIPKTQALATQLHTRQLNYWLASNKKPADVYKLMMLDKAGDKLVENPQFMTWLSYLDDFNAKFHGKAQSRISILSTIYGDEALSTMLLQARHVRSVADIATKLHSEQIQRLLAAKTSPVAVFKILMLDKSGENLFYNPMFSTWAKYVDDLNMKTANKKTPLLSALKNHYNKEDLAKMIDAAKKTPGLEKKVERLEIEQTKDKPDELFKRLKLDKAGENLLDHPGLNTWINFIKGYNKDNPKYQTTLISTMVYHFGDRRVIQILNAAKNVKSTENIARRLQTELFQLWLQKHRSPGYIFVLMNLNTEGKNVLASPGLTTWTKYLRLYNSEYPRERTTLLETMGSVGSNDKHLVELLDAAKRVPSTKALATKLYSELVQHWLAMKI</sequence>
<comment type="caution">
    <text evidence="9">The sequence shown here is derived from an EMBL/GenBank/DDBJ whole genome shotgun (WGS) entry which is preliminary data.</text>
</comment>
<dbReference type="InterPro" id="IPR031825">
    <property type="entry name" value="RXLR"/>
</dbReference>
<gene>
    <name evidence="9" type="ORF">PHPALM_3456</name>
</gene>
<keyword evidence="4" id="KW-0964">Secreted</keyword>
<organism evidence="9 10">
    <name type="scientific">Phytophthora palmivora</name>
    <dbReference type="NCBI Taxonomy" id="4796"/>
    <lineage>
        <taxon>Eukaryota</taxon>
        <taxon>Sar</taxon>
        <taxon>Stramenopiles</taxon>
        <taxon>Oomycota</taxon>
        <taxon>Peronosporomycetes</taxon>
        <taxon>Peronosporales</taxon>
        <taxon>Peronosporaceae</taxon>
        <taxon>Phytophthora</taxon>
    </lineage>
</organism>
<proteinExistence type="inferred from homology"/>
<dbReference type="InterPro" id="IPR054463">
    <property type="entry name" value="PexRD54_WY"/>
</dbReference>
<evidence type="ECO:0000256" key="2">
    <source>
        <dbReference type="ARBA" id="ARBA00004613"/>
    </source>
</evidence>
<reference evidence="9 10" key="1">
    <citation type="journal article" date="2017" name="Genome Biol. Evol.">
        <title>Phytophthora megakarya and P. palmivora, closely related causal agents of cacao black pod rot, underwent increases in genome sizes and gene numbers by different mechanisms.</title>
        <authorList>
            <person name="Ali S.S."/>
            <person name="Shao J."/>
            <person name="Lary D.J."/>
            <person name="Kronmiller B."/>
            <person name="Shen D."/>
            <person name="Strem M.D."/>
            <person name="Amoako-Attah I."/>
            <person name="Akrofi A.Y."/>
            <person name="Begoude B.A."/>
            <person name="Ten Hoopen G.M."/>
            <person name="Coulibaly K."/>
            <person name="Kebe B.I."/>
            <person name="Melnick R.L."/>
            <person name="Guiltinan M.J."/>
            <person name="Tyler B.M."/>
            <person name="Meinhardt L.W."/>
            <person name="Bailey B.A."/>
        </authorList>
    </citation>
    <scope>NUCLEOTIDE SEQUENCE [LARGE SCALE GENOMIC DNA]</scope>
    <source>
        <strain evidence="10">sbr112.9</strain>
    </source>
</reference>
<feature type="domain" description="RxLR effector PexRD54 WY" evidence="8">
    <location>
        <begin position="170"/>
        <end position="208"/>
    </location>
</feature>
<dbReference type="GO" id="GO:0005576">
    <property type="term" value="C:extracellular region"/>
    <property type="evidence" value="ECO:0007669"/>
    <property type="project" value="UniProtKB-SubCell"/>
</dbReference>
<dbReference type="AlphaFoldDB" id="A0A2P4YMI4"/>
<evidence type="ECO:0000313" key="10">
    <source>
        <dbReference type="Proteomes" id="UP000237271"/>
    </source>
</evidence>
<dbReference type="Pfam" id="PF16810">
    <property type="entry name" value="RXLR"/>
    <property type="match status" value="1"/>
</dbReference>
<protein>
    <submittedName>
        <fullName evidence="9">RxLR effector family protein</fullName>
    </submittedName>
</protein>
<comment type="subcellular location">
    <subcellularLocation>
        <location evidence="1">Host cell</location>
    </subcellularLocation>
    <subcellularLocation>
        <location evidence="2">Secreted</location>
    </subcellularLocation>
</comment>
<dbReference type="EMBL" id="NCKW01001866">
    <property type="protein sequence ID" value="POM78959.1"/>
    <property type="molecule type" value="Genomic_DNA"/>
</dbReference>
<dbReference type="Pfam" id="PF22748">
    <property type="entry name" value="PexRD54_WY"/>
    <property type="match status" value="2"/>
</dbReference>
<evidence type="ECO:0000256" key="5">
    <source>
        <dbReference type="ARBA" id="ARBA00022729"/>
    </source>
</evidence>
<keyword evidence="6" id="KW-0843">Virulence</keyword>
<keyword evidence="10" id="KW-1185">Reference proteome</keyword>
<feature type="non-terminal residue" evidence="9">
    <location>
        <position position="537"/>
    </location>
</feature>
<name>A0A2P4YMI4_9STRA</name>
<accession>A0A2P4YMI4</accession>
<evidence type="ECO:0000256" key="6">
    <source>
        <dbReference type="ARBA" id="ARBA00023026"/>
    </source>
</evidence>
<keyword evidence="5 7" id="KW-0732">Signal</keyword>
<evidence type="ECO:0000256" key="7">
    <source>
        <dbReference type="SAM" id="SignalP"/>
    </source>
</evidence>